<accession>A0A9D1IQU9</accession>
<evidence type="ECO:0000313" key="2">
    <source>
        <dbReference type="Proteomes" id="UP000824082"/>
    </source>
</evidence>
<reference evidence="1" key="1">
    <citation type="submission" date="2020-10" db="EMBL/GenBank/DDBJ databases">
        <authorList>
            <person name="Gilroy R."/>
        </authorList>
    </citation>
    <scope>NUCLEOTIDE SEQUENCE</scope>
    <source>
        <strain evidence="1">4509</strain>
    </source>
</reference>
<dbReference type="AlphaFoldDB" id="A0A9D1IQU9"/>
<dbReference type="Proteomes" id="UP000824082">
    <property type="component" value="Unassembled WGS sequence"/>
</dbReference>
<sequence length="33" mass="3503">DMGMVLGAGCGTLSMTSHSQYPQSAYQLGNRLK</sequence>
<evidence type="ECO:0000313" key="1">
    <source>
        <dbReference type="EMBL" id="HIU41613.1"/>
    </source>
</evidence>
<proteinExistence type="predicted"/>
<name>A0A9D1IQU9_9FIRM</name>
<feature type="non-terminal residue" evidence="1">
    <location>
        <position position="1"/>
    </location>
</feature>
<dbReference type="EMBL" id="DVMX01000067">
    <property type="protein sequence ID" value="HIU41613.1"/>
    <property type="molecule type" value="Genomic_DNA"/>
</dbReference>
<reference evidence="1" key="2">
    <citation type="journal article" date="2021" name="PeerJ">
        <title>Extensive microbial diversity within the chicken gut microbiome revealed by metagenomics and culture.</title>
        <authorList>
            <person name="Gilroy R."/>
            <person name="Ravi A."/>
            <person name="Getino M."/>
            <person name="Pursley I."/>
            <person name="Horton D.L."/>
            <person name="Alikhan N.F."/>
            <person name="Baker D."/>
            <person name="Gharbi K."/>
            <person name="Hall N."/>
            <person name="Watson M."/>
            <person name="Adriaenssens E.M."/>
            <person name="Foster-Nyarko E."/>
            <person name="Jarju S."/>
            <person name="Secka A."/>
            <person name="Antonio M."/>
            <person name="Oren A."/>
            <person name="Chaudhuri R.R."/>
            <person name="La Ragione R."/>
            <person name="Hildebrand F."/>
            <person name="Pallen M.J."/>
        </authorList>
    </citation>
    <scope>NUCLEOTIDE SEQUENCE</scope>
    <source>
        <strain evidence="1">4509</strain>
    </source>
</reference>
<protein>
    <submittedName>
        <fullName evidence="1">Flavodoxin family protein</fullName>
    </submittedName>
</protein>
<comment type="caution">
    <text evidence="1">The sequence shown here is derived from an EMBL/GenBank/DDBJ whole genome shotgun (WGS) entry which is preliminary data.</text>
</comment>
<organism evidence="1 2">
    <name type="scientific">Candidatus Egerieicola faecale</name>
    <dbReference type="NCBI Taxonomy" id="2840774"/>
    <lineage>
        <taxon>Bacteria</taxon>
        <taxon>Bacillati</taxon>
        <taxon>Bacillota</taxon>
        <taxon>Clostridia</taxon>
        <taxon>Eubacteriales</taxon>
        <taxon>Oscillospiraceae</taxon>
        <taxon>Oscillospiraceae incertae sedis</taxon>
        <taxon>Candidatus Egerieicola</taxon>
    </lineage>
</organism>
<gene>
    <name evidence="1" type="ORF">IAD19_03580</name>
</gene>